<dbReference type="PROSITE" id="PS00640">
    <property type="entry name" value="THIOL_PROTEASE_ASN"/>
    <property type="match status" value="1"/>
</dbReference>
<keyword evidence="2" id="KW-1015">Disulfide bond</keyword>
<dbReference type="CDD" id="cd02248">
    <property type="entry name" value="Peptidase_C1A"/>
    <property type="match status" value="1"/>
</dbReference>
<dbReference type="InterPro" id="IPR025661">
    <property type="entry name" value="Pept_asp_AS"/>
</dbReference>
<dbReference type="SUPFAM" id="SSF54001">
    <property type="entry name" value="Cysteine proteinases"/>
    <property type="match status" value="1"/>
</dbReference>
<dbReference type="InterPro" id="IPR038765">
    <property type="entry name" value="Papain-like_cys_pep_sf"/>
</dbReference>
<feature type="domain" description="Peptidase C1A papain C-terminal" evidence="3">
    <location>
        <begin position="1"/>
        <end position="149"/>
    </location>
</feature>
<feature type="non-terminal residue" evidence="4">
    <location>
        <position position="1"/>
    </location>
</feature>
<evidence type="ECO:0000256" key="1">
    <source>
        <dbReference type="ARBA" id="ARBA00008455"/>
    </source>
</evidence>
<accession>A0A6A4LXK0</accession>
<dbReference type="InterPro" id="IPR025660">
    <property type="entry name" value="Pept_his_AS"/>
</dbReference>
<name>A0A6A4LXK0_9ERIC</name>
<comment type="caution">
    <text evidence="4">The sequence shown here is derived from an EMBL/GenBank/DDBJ whole genome shotgun (WGS) entry which is preliminary data.</text>
</comment>
<protein>
    <recommendedName>
        <fullName evidence="3">Peptidase C1A papain C-terminal domain-containing protein</fullName>
    </recommendedName>
</protein>
<organism evidence="4 5">
    <name type="scientific">Rhododendron williamsianum</name>
    <dbReference type="NCBI Taxonomy" id="262921"/>
    <lineage>
        <taxon>Eukaryota</taxon>
        <taxon>Viridiplantae</taxon>
        <taxon>Streptophyta</taxon>
        <taxon>Embryophyta</taxon>
        <taxon>Tracheophyta</taxon>
        <taxon>Spermatophyta</taxon>
        <taxon>Magnoliopsida</taxon>
        <taxon>eudicotyledons</taxon>
        <taxon>Gunneridae</taxon>
        <taxon>Pentapetalae</taxon>
        <taxon>asterids</taxon>
        <taxon>Ericales</taxon>
        <taxon>Ericaceae</taxon>
        <taxon>Ericoideae</taxon>
        <taxon>Rhodoreae</taxon>
        <taxon>Rhododendron</taxon>
    </lineage>
</organism>
<dbReference type="GO" id="GO:0008234">
    <property type="term" value="F:cysteine-type peptidase activity"/>
    <property type="evidence" value="ECO:0007669"/>
    <property type="project" value="InterPro"/>
</dbReference>
<dbReference type="AlphaFoldDB" id="A0A6A4LXK0"/>
<evidence type="ECO:0000259" key="3">
    <source>
        <dbReference type="SMART" id="SM00645"/>
    </source>
</evidence>
<comment type="similarity">
    <text evidence="1">Belongs to the peptidase C1 family.</text>
</comment>
<keyword evidence="5" id="KW-1185">Reference proteome</keyword>
<dbReference type="PROSITE" id="PS00639">
    <property type="entry name" value="THIOL_PROTEASE_HIS"/>
    <property type="match status" value="1"/>
</dbReference>
<evidence type="ECO:0000313" key="5">
    <source>
        <dbReference type="Proteomes" id="UP000428333"/>
    </source>
</evidence>
<reference evidence="4 5" key="1">
    <citation type="journal article" date="2019" name="Genome Biol. Evol.">
        <title>The Rhododendron genome and chromosomal organization provide insight into shared whole-genome duplications across the heath family (Ericaceae).</title>
        <authorList>
            <person name="Soza V.L."/>
            <person name="Lindsley D."/>
            <person name="Waalkes A."/>
            <person name="Ramage E."/>
            <person name="Patwardhan R.P."/>
            <person name="Burton J.N."/>
            <person name="Adey A."/>
            <person name="Kumar A."/>
            <person name="Qiu R."/>
            <person name="Shendure J."/>
            <person name="Hall B."/>
        </authorList>
    </citation>
    <scope>NUCLEOTIDE SEQUENCE [LARGE SCALE GENOMIC DNA]</scope>
    <source>
        <strain evidence="4">RSF 1966-606</strain>
    </source>
</reference>
<dbReference type="PANTHER" id="PTHR12411">
    <property type="entry name" value="CYSTEINE PROTEASE FAMILY C1-RELATED"/>
    <property type="match status" value="1"/>
</dbReference>
<evidence type="ECO:0000313" key="4">
    <source>
        <dbReference type="EMBL" id="KAE9461942.1"/>
    </source>
</evidence>
<gene>
    <name evidence="4" type="ORF">C3L33_06151</name>
</gene>
<dbReference type="InterPro" id="IPR000668">
    <property type="entry name" value="Peptidase_C1A_C"/>
</dbReference>
<dbReference type="InterPro" id="IPR013128">
    <property type="entry name" value="Peptidase_C1A"/>
</dbReference>
<dbReference type="InterPro" id="IPR039417">
    <property type="entry name" value="Peptidase_C1A_papain-like"/>
</dbReference>
<dbReference type="SMART" id="SM00645">
    <property type="entry name" value="Pept_C1"/>
    <property type="match status" value="1"/>
</dbReference>
<dbReference type="GO" id="GO:0006508">
    <property type="term" value="P:proteolysis"/>
    <property type="evidence" value="ECO:0007669"/>
    <property type="project" value="InterPro"/>
</dbReference>
<proteinExistence type="inferred from homology"/>
<dbReference type="OrthoDB" id="1683628at2759"/>
<sequence>MEAAFEFVEQNQGLTTRDNYPYMEQDGTCKSENSYERAAKITGYEDVPKNSEQALLQAVYYQPVSVGIDAASGDFRFYTGGVYRGNCGTDLHHAVTAVGYGITSDGTKYWLVKNSWGTGWGENGYMKLERDVAAEEGLCGIAMKASYPIM</sequence>
<dbReference type="EMBL" id="QEFC01000929">
    <property type="protein sequence ID" value="KAE9461942.1"/>
    <property type="molecule type" value="Genomic_DNA"/>
</dbReference>
<dbReference type="Proteomes" id="UP000428333">
    <property type="component" value="Linkage Group LG04"/>
</dbReference>
<dbReference type="Gene3D" id="3.90.70.10">
    <property type="entry name" value="Cysteine proteinases"/>
    <property type="match status" value="1"/>
</dbReference>
<dbReference type="Pfam" id="PF00112">
    <property type="entry name" value="Peptidase_C1"/>
    <property type="match status" value="1"/>
</dbReference>
<evidence type="ECO:0000256" key="2">
    <source>
        <dbReference type="ARBA" id="ARBA00023157"/>
    </source>
</evidence>